<dbReference type="Proteomes" id="UP000032049">
    <property type="component" value="Unassembled WGS sequence"/>
</dbReference>
<dbReference type="AlphaFoldDB" id="A0A0D0F1Z7"/>
<dbReference type="Gene3D" id="2.40.30.170">
    <property type="match status" value="1"/>
</dbReference>
<dbReference type="RefSeq" id="WP_041884470.1">
    <property type="nucleotide sequence ID" value="NZ_CP157278.1"/>
</dbReference>
<accession>A0A0D0F1Z7</accession>
<evidence type="ECO:0000256" key="1">
    <source>
        <dbReference type="SAM" id="SignalP"/>
    </source>
</evidence>
<gene>
    <name evidence="2" type="ORF">TH53_19340</name>
</gene>
<evidence type="ECO:0008006" key="4">
    <source>
        <dbReference type="Google" id="ProtNLM"/>
    </source>
</evidence>
<feature type="chain" id="PRO_5002209995" description="HlyD family secretion protein" evidence="1">
    <location>
        <begin position="20"/>
        <end position="298"/>
    </location>
</feature>
<proteinExistence type="predicted"/>
<comment type="caution">
    <text evidence="2">The sequence shown here is derived from an EMBL/GenBank/DDBJ whole genome shotgun (WGS) entry which is preliminary data.</text>
</comment>
<dbReference type="OrthoDB" id="746254at2"/>
<organism evidence="2 3">
    <name type="scientific">Pedobacter lusitanus</name>
    <dbReference type="NCBI Taxonomy" id="1503925"/>
    <lineage>
        <taxon>Bacteria</taxon>
        <taxon>Pseudomonadati</taxon>
        <taxon>Bacteroidota</taxon>
        <taxon>Sphingobacteriia</taxon>
        <taxon>Sphingobacteriales</taxon>
        <taxon>Sphingobacteriaceae</taxon>
        <taxon>Pedobacter</taxon>
    </lineage>
</organism>
<evidence type="ECO:0000313" key="3">
    <source>
        <dbReference type="Proteomes" id="UP000032049"/>
    </source>
</evidence>
<dbReference type="STRING" id="1503925.TH53_19340"/>
<keyword evidence="3" id="KW-1185">Reference proteome</keyword>
<name>A0A0D0F1Z7_9SPHI</name>
<keyword evidence="1" id="KW-0732">Signal</keyword>
<feature type="signal peptide" evidence="1">
    <location>
        <begin position="1"/>
        <end position="19"/>
    </location>
</feature>
<protein>
    <recommendedName>
        <fullName evidence="4">HlyD family secretion protein</fullName>
    </recommendedName>
</protein>
<sequence>MKKILALNILVLSFGLAKAQSNREDIVIQWPETAQWKLDQSLSIQTDFSKRHQAWYLKDQGKESWQEMVGIVNEDIIKSTKSLDSIKFVADLSNANGTNFKVLAEKKNGPVTYKLLSIENRKFKSDKAPISSIVYITDGKTCRHVVMVSVKTAKFSADFLKQWSGILLQSRIIPTISGNFEYTDDAYLDIKETDGIGTVNIIARFKSDQIQHLLKGQLVKVVVDEFPELSLSGKVSEISKEKNEENGFVLTSPDTQSGNFVKIIQRLPVTITAEIPAEVKAQLKNRMNCRVSVATTPR</sequence>
<reference evidence="2 3" key="1">
    <citation type="submission" date="2015-01" db="EMBL/GenBank/DDBJ databases">
        <title>Draft genome sequence of Pedobacter sp. NL19 isolated from sludge of an effluent treatment pond in an abandoned uranium mine.</title>
        <authorList>
            <person name="Santos T."/>
            <person name="Caetano T."/>
            <person name="Covas C."/>
            <person name="Cruz A."/>
            <person name="Mendo S."/>
        </authorList>
    </citation>
    <scope>NUCLEOTIDE SEQUENCE [LARGE SCALE GENOMIC DNA]</scope>
    <source>
        <strain evidence="2 3">NL19</strain>
    </source>
</reference>
<evidence type="ECO:0000313" key="2">
    <source>
        <dbReference type="EMBL" id="KIO75643.1"/>
    </source>
</evidence>
<dbReference type="EMBL" id="JXRA01000089">
    <property type="protein sequence ID" value="KIO75643.1"/>
    <property type="molecule type" value="Genomic_DNA"/>
</dbReference>